<proteinExistence type="predicted"/>
<name>H6QUL4_PUCGT</name>
<gene>
    <name evidence="1" type="ORF">PGTG_22417</name>
</gene>
<keyword evidence="2" id="KW-1185">Reference proteome</keyword>
<dbReference type="KEGG" id="pgr:PGTG_22417"/>
<accession>H6QUL4</accession>
<dbReference type="GeneID" id="13541588"/>
<reference evidence="2" key="1">
    <citation type="journal article" date="2011" name="Proc. Natl. Acad. Sci. U.S.A.">
        <title>Obligate biotrophy features unraveled by the genomic analysis of rust fungi.</title>
        <authorList>
            <person name="Duplessis S."/>
            <person name="Cuomo C.A."/>
            <person name="Lin Y.-C."/>
            <person name="Aerts A."/>
            <person name="Tisserant E."/>
            <person name="Veneault-Fourrey C."/>
            <person name="Joly D.L."/>
            <person name="Hacquard S."/>
            <person name="Amselem J."/>
            <person name="Cantarel B.L."/>
            <person name="Chiu R."/>
            <person name="Coutinho P.M."/>
            <person name="Feau N."/>
            <person name="Field M."/>
            <person name="Frey P."/>
            <person name="Gelhaye E."/>
            <person name="Goldberg J."/>
            <person name="Grabherr M.G."/>
            <person name="Kodira C.D."/>
            <person name="Kohler A."/>
            <person name="Kuees U."/>
            <person name="Lindquist E.A."/>
            <person name="Lucas S.M."/>
            <person name="Mago R."/>
            <person name="Mauceli E."/>
            <person name="Morin E."/>
            <person name="Murat C."/>
            <person name="Pangilinan J.L."/>
            <person name="Park R."/>
            <person name="Pearson M."/>
            <person name="Quesneville H."/>
            <person name="Rouhier N."/>
            <person name="Sakthikumar S."/>
            <person name="Salamov A.A."/>
            <person name="Schmutz J."/>
            <person name="Selles B."/>
            <person name="Shapiro H."/>
            <person name="Tanguay P."/>
            <person name="Tuskan G.A."/>
            <person name="Henrissat B."/>
            <person name="Van de Peer Y."/>
            <person name="Rouze P."/>
            <person name="Ellis J.G."/>
            <person name="Dodds P.N."/>
            <person name="Schein J.E."/>
            <person name="Zhong S."/>
            <person name="Hamelin R.C."/>
            <person name="Grigoriev I.V."/>
            <person name="Szabo L.J."/>
            <person name="Martin F."/>
        </authorList>
    </citation>
    <scope>NUCLEOTIDE SEQUENCE [LARGE SCALE GENOMIC DNA]</scope>
    <source>
        <strain evidence="2">CRL 75-36-700-3 / race SCCL</strain>
    </source>
</reference>
<protein>
    <submittedName>
        <fullName evidence="1">Uncharacterized protein</fullName>
    </submittedName>
</protein>
<dbReference type="VEuPathDB" id="FungiDB:PGTG_22417"/>
<dbReference type="InParanoid" id="H6QUL4"/>
<evidence type="ECO:0000313" key="2">
    <source>
        <dbReference type="Proteomes" id="UP000008783"/>
    </source>
</evidence>
<evidence type="ECO:0000313" key="1">
    <source>
        <dbReference type="EMBL" id="EHS64721.1"/>
    </source>
</evidence>
<sequence length="68" mass="7664">MYTYTGFRIRACGQWSMEPDLGCFKNFSAKSIPPGPLYFSNVRRAEPEYAMPHCSSLCTWGTSCEGLD</sequence>
<dbReference type="Proteomes" id="UP000008783">
    <property type="component" value="Unassembled WGS sequence"/>
</dbReference>
<dbReference type="AlphaFoldDB" id="H6QUL4"/>
<dbReference type="EMBL" id="DS178345">
    <property type="protein sequence ID" value="EHS64721.1"/>
    <property type="molecule type" value="Genomic_DNA"/>
</dbReference>
<dbReference type="RefSeq" id="XP_003888801.1">
    <property type="nucleotide sequence ID" value="XM_003888752.1"/>
</dbReference>
<organism evidence="1 2">
    <name type="scientific">Puccinia graminis f. sp. tritici (strain CRL 75-36-700-3 / race SCCL)</name>
    <name type="common">Black stem rust fungus</name>
    <dbReference type="NCBI Taxonomy" id="418459"/>
    <lineage>
        <taxon>Eukaryota</taxon>
        <taxon>Fungi</taxon>
        <taxon>Dikarya</taxon>
        <taxon>Basidiomycota</taxon>
        <taxon>Pucciniomycotina</taxon>
        <taxon>Pucciniomycetes</taxon>
        <taxon>Pucciniales</taxon>
        <taxon>Pucciniaceae</taxon>
        <taxon>Puccinia</taxon>
    </lineage>
</organism>
<dbReference type="HOGENOM" id="CLU_2795172_0_0_1"/>